<dbReference type="AlphaFoldDB" id="A0A014NBB2"/>
<name>A0A014NBB2_9HYPO</name>
<protein>
    <recommendedName>
        <fullName evidence="1">O-methyltransferase dimerisation domain-containing protein</fullName>
    </recommendedName>
</protein>
<feature type="domain" description="O-methyltransferase dimerisation" evidence="1">
    <location>
        <begin position="108"/>
        <end position="170"/>
    </location>
</feature>
<dbReference type="Gene3D" id="1.10.10.10">
    <property type="entry name" value="Winged helix-like DNA-binding domain superfamily/Winged helix DNA-binding domain"/>
    <property type="match status" value="1"/>
</dbReference>
<gene>
    <name evidence="2" type="ORF">X797_008686</name>
</gene>
<reference evidence="2 3" key="1">
    <citation type="submission" date="2014-02" db="EMBL/GenBank/DDBJ databases">
        <title>The genome sequence of the entomopathogenic fungus Metarhizium robertsii ARSEF 2575.</title>
        <authorList>
            <person name="Giuliano Garisto Donzelli B."/>
            <person name="Roe B.A."/>
            <person name="Macmil S.L."/>
            <person name="Krasnoff S.B."/>
            <person name="Gibson D.M."/>
        </authorList>
    </citation>
    <scope>NUCLEOTIDE SEQUENCE [LARGE SCALE GENOMIC DNA]</scope>
    <source>
        <strain evidence="2 3">ARSEF 2575</strain>
    </source>
</reference>
<sequence length="243" mass="27400">MSFLNWPGTKQTKPSVKINAPSKNSLILQKARETLRQSEALVDYLETHGIDVPNFTAFSPAYLADKKYDDICTDLSQIAKDLILLSQGPMRWLRIFFCSHHDLGAWQAALRFGYITIVPLNRPIMIQDIASASRMDVDRTRRIMKLLASQRCFQEVKEDVYEHTAMSAVIAQERNITADEMFEASSLTAASIAKEPFASHATHSAFNLRFGASPYQWFMANPERGERFASAMAGFVQSQQIVS</sequence>
<dbReference type="PANTHER" id="PTHR43712:SF12">
    <property type="entry name" value="STERIGMATOCYSTIN 8-O-METHYLTRANSFERASE"/>
    <property type="match status" value="1"/>
</dbReference>
<dbReference type="Pfam" id="PF08100">
    <property type="entry name" value="Dimerisation"/>
    <property type="match status" value="1"/>
</dbReference>
<dbReference type="Gene3D" id="3.40.50.150">
    <property type="entry name" value="Vaccinia Virus protein VP39"/>
    <property type="match status" value="1"/>
</dbReference>
<dbReference type="EMBL" id="JELW01000028">
    <property type="protein sequence ID" value="EXU98296.1"/>
    <property type="molecule type" value="Genomic_DNA"/>
</dbReference>
<dbReference type="SUPFAM" id="SSF46785">
    <property type="entry name" value="Winged helix' DNA-binding domain"/>
    <property type="match status" value="1"/>
</dbReference>
<comment type="caution">
    <text evidence="2">The sequence shown here is derived from an EMBL/GenBank/DDBJ whole genome shotgun (WGS) entry which is preliminary data.</text>
</comment>
<organism evidence="2 3">
    <name type="scientific">Metarhizium robertsii</name>
    <dbReference type="NCBI Taxonomy" id="568076"/>
    <lineage>
        <taxon>Eukaryota</taxon>
        <taxon>Fungi</taxon>
        <taxon>Dikarya</taxon>
        <taxon>Ascomycota</taxon>
        <taxon>Pezizomycotina</taxon>
        <taxon>Sordariomycetes</taxon>
        <taxon>Hypocreomycetidae</taxon>
        <taxon>Hypocreales</taxon>
        <taxon>Clavicipitaceae</taxon>
        <taxon>Metarhizium</taxon>
    </lineage>
</organism>
<dbReference type="InterPro" id="IPR036390">
    <property type="entry name" value="WH_DNA-bd_sf"/>
</dbReference>
<dbReference type="InterPro" id="IPR036388">
    <property type="entry name" value="WH-like_DNA-bd_sf"/>
</dbReference>
<dbReference type="InterPro" id="IPR029063">
    <property type="entry name" value="SAM-dependent_MTases_sf"/>
</dbReference>
<dbReference type="OrthoDB" id="1606438at2759"/>
<dbReference type="HOGENOM" id="CLU_1195115_0_0_1"/>
<dbReference type="InterPro" id="IPR012967">
    <property type="entry name" value="COMT_dimerisation"/>
</dbReference>
<dbReference type="PANTHER" id="PTHR43712">
    <property type="entry name" value="PUTATIVE (AFU_ORTHOLOGUE AFUA_4G14580)-RELATED"/>
    <property type="match status" value="1"/>
</dbReference>
<evidence type="ECO:0000259" key="1">
    <source>
        <dbReference type="Pfam" id="PF08100"/>
    </source>
</evidence>
<accession>A0A014NBB2</accession>
<proteinExistence type="predicted"/>
<dbReference type="Proteomes" id="UP000030151">
    <property type="component" value="Unassembled WGS sequence"/>
</dbReference>
<evidence type="ECO:0000313" key="2">
    <source>
        <dbReference type="EMBL" id="EXU98296.1"/>
    </source>
</evidence>
<evidence type="ECO:0000313" key="3">
    <source>
        <dbReference type="Proteomes" id="UP000030151"/>
    </source>
</evidence>